<proteinExistence type="predicted"/>
<dbReference type="STRING" id="1121353.H924_09870"/>
<gene>
    <name evidence="8" type="ORF">H924_09870</name>
</gene>
<feature type="transmembrane region" description="Helical" evidence="6">
    <location>
        <begin position="302"/>
        <end position="323"/>
    </location>
</feature>
<dbReference type="eggNOG" id="COG0658">
    <property type="taxonomic scope" value="Bacteria"/>
</dbReference>
<evidence type="ECO:0000256" key="3">
    <source>
        <dbReference type="ARBA" id="ARBA00022692"/>
    </source>
</evidence>
<dbReference type="AlphaFoldDB" id="M1UVF3"/>
<evidence type="ECO:0000313" key="9">
    <source>
        <dbReference type="Proteomes" id="UP000011760"/>
    </source>
</evidence>
<evidence type="ECO:0000256" key="6">
    <source>
        <dbReference type="SAM" id="Phobius"/>
    </source>
</evidence>
<evidence type="ECO:0000256" key="2">
    <source>
        <dbReference type="ARBA" id="ARBA00022475"/>
    </source>
</evidence>
<feature type="transmembrane region" description="Helical" evidence="6">
    <location>
        <begin position="268"/>
        <end position="296"/>
    </location>
</feature>
<dbReference type="Proteomes" id="UP000011760">
    <property type="component" value="Chromosome"/>
</dbReference>
<evidence type="ECO:0000256" key="1">
    <source>
        <dbReference type="ARBA" id="ARBA00004651"/>
    </source>
</evidence>
<dbReference type="Pfam" id="PF03772">
    <property type="entry name" value="Competence"/>
    <property type="match status" value="1"/>
</dbReference>
<keyword evidence="9" id="KW-1185">Reference proteome</keyword>
<dbReference type="KEGG" id="ccn:H924_09870"/>
<dbReference type="OrthoDB" id="7177610at2"/>
<accession>M1UVF3</accession>
<evidence type="ECO:0000313" key="8">
    <source>
        <dbReference type="EMBL" id="AGG67412.1"/>
    </source>
</evidence>
<evidence type="ECO:0000256" key="4">
    <source>
        <dbReference type="ARBA" id="ARBA00022989"/>
    </source>
</evidence>
<keyword evidence="4 6" id="KW-1133">Transmembrane helix</keyword>
<dbReference type="PANTHER" id="PTHR30619:SF7">
    <property type="entry name" value="BETA-LACTAMASE DOMAIN PROTEIN"/>
    <property type="match status" value="1"/>
</dbReference>
<feature type="transmembrane region" description="Helical" evidence="6">
    <location>
        <begin position="238"/>
        <end position="256"/>
    </location>
</feature>
<evidence type="ECO:0000256" key="5">
    <source>
        <dbReference type="ARBA" id="ARBA00023136"/>
    </source>
</evidence>
<dbReference type="PATRIC" id="fig|1121353.3.peg.2014"/>
<keyword evidence="5 6" id="KW-0472">Membrane</keyword>
<feature type="transmembrane region" description="Helical" evidence="6">
    <location>
        <begin position="49"/>
        <end position="67"/>
    </location>
</feature>
<feature type="domain" description="ComEC/Rec2-related protein" evidence="7">
    <location>
        <begin position="186"/>
        <end position="448"/>
    </location>
</feature>
<protein>
    <submittedName>
        <fullName evidence="8">Multitransmembrane, metal-binding protein</fullName>
    </submittedName>
</protein>
<feature type="transmembrane region" description="Helical" evidence="6">
    <location>
        <begin position="429"/>
        <end position="447"/>
    </location>
</feature>
<feature type="transmembrane region" description="Helical" evidence="6">
    <location>
        <begin position="335"/>
        <end position="357"/>
    </location>
</feature>
<evidence type="ECO:0000259" key="7">
    <source>
        <dbReference type="Pfam" id="PF03772"/>
    </source>
</evidence>
<feature type="transmembrane region" description="Helical" evidence="6">
    <location>
        <begin position="210"/>
        <end position="232"/>
    </location>
</feature>
<dbReference type="RefSeq" id="WP_015651843.1">
    <property type="nucleotide sequence ID" value="NC_020506.1"/>
</dbReference>
<comment type="subcellular location">
    <subcellularLocation>
        <location evidence="1">Cell membrane</location>
        <topology evidence="1">Multi-pass membrane protein</topology>
    </subcellularLocation>
</comment>
<name>M1UVF3_9CORY</name>
<dbReference type="InterPro" id="IPR052159">
    <property type="entry name" value="Competence_DNA_uptake"/>
</dbReference>
<dbReference type="InterPro" id="IPR004477">
    <property type="entry name" value="ComEC_N"/>
</dbReference>
<feature type="transmembrane region" description="Helical" evidence="6">
    <location>
        <begin position="453"/>
        <end position="472"/>
    </location>
</feature>
<keyword evidence="2" id="KW-1003">Cell membrane</keyword>
<keyword evidence="3 6" id="KW-0812">Transmembrane</keyword>
<dbReference type="PANTHER" id="PTHR30619">
    <property type="entry name" value="DNA INTERNALIZATION/COMPETENCE PROTEIN COMEC/REC2"/>
    <property type="match status" value="1"/>
</dbReference>
<dbReference type="HOGENOM" id="CLU_010363_8_3_11"/>
<feature type="transmembrane region" description="Helical" evidence="6">
    <location>
        <begin position="363"/>
        <end position="392"/>
    </location>
</feature>
<sequence>MRELRLLPAAGLLWLVVLSMIISSSWLFPLLLVLLGVGCAAVLKEWGQALVIGSLSTVGGMIAWIRLKTAEGFELSQPVAGTVQSTKRLGSGVQLINLQVTGYPVDLPVFLHSDQNVQPQTVVTVAGKIESDSRVGIGEFTMTAQSVEVISAPRGYAAWVNGVRDNFQTAVVNTVGESSQGLIPGMVLGDTRLQDPVETQLYIDTGLSHLSAVSGSNVAILVSSVVVVLYYATVGPRIRVVVSLAVLGIYLLLVGGEPSVLRAAATGMVSLLAVLNSSRIEPMHGLCLAIIVLLLWDSNLAIHYGFILSITATAGIILLFPLLYKALARIPAPDIVIRALAVAIAADVVTMPIIALMSRQLSLVAVLANVLVDAMVAPVTLIGLMAVVLSMLPGSLEFFALKLIEPCTYWIFQVATWCQRLPRSTIDVAPGWLGILWIVCAVMWLIVALHYGLIKIILAAYAVFFMLGLWNARLPPQVDPRELNYVVLDDESEISQVPAGIELIIVRDATGRAAERPTITPAGIPVLFPNRDGEVNLHTDGSQHASDGRF</sequence>
<dbReference type="NCBIfam" id="TIGR00360">
    <property type="entry name" value="ComEC_N-term"/>
    <property type="match status" value="1"/>
</dbReference>
<dbReference type="EMBL" id="CP004354">
    <property type="protein sequence ID" value="AGG67412.1"/>
    <property type="molecule type" value="Genomic_DNA"/>
</dbReference>
<dbReference type="GO" id="GO:0005886">
    <property type="term" value="C:plasma membrane"/>
    <property type="evidence" value="ECO:0007669"/>
    <property type="project" value="UniProtKB-SubCell"/>
</dbReference>
<organism evidence="8 9">
    <name type="scientific">Corynebacterium callunae DSM 20147</name>
    <dbReference type="NCBI Taxonomy" id="1121353"/>
    <lineage>
        <taxon>Bacteria</taxon>
        <taxon>Bacillati</taxon>
        <taxon>Actinomycetota</taxon>
        <taxon>Actinomycetes</taxon>
        <taxon>Mycobacteriales</taxon>
        <taxon>Corynebacteriaceae</taxon>
        <taxon>Corynebacterium</taxon>
    </lineage>
</organism>
<reference evidence="8 9" key="1">
    <citation type="submission" date="2013-02" db="EMBL/GenBank/DDBJ databases">
        <title>The complete genome sequence of Corynebacterium callunae DSM 20147.</title>
        <authorList>
            <person name="Ruckert C."/>
            <person name="Albersmeier A."/>
            <person name="Kalinowski J."/>
        </authorList>
    </citation>
    <scope>NUCLEOTIDE SEQUENCE [LARGE SCALE GENOMIC DNA]</scope>
    <source>
        <strain evidence="8 9">DSM 20147</strain>
    </source>
</reference>
<feature type="transmembrane region" description="Helical" evidence="6">
    <location>
        <begin position="12"/>
        <end position="43"/>
    </location>
</feature>